<accession>A0A5B7KAS4</accession>
<organism evidence="2 3">
    <name type="scientific">Portunus trituberculatus</name>
    <name type="common">Swimming crab</name>
    <name type="synonym">Neptunus trituberculatus</name>
    <dbReference type="NCBI Taxonomy" id="210409"/>
    <lineage>
        <taxon>Eukaryota</taxon>
        <taxon>Metazoa</taxon>
        <taxon>Ecdysozoa</taxon>
        <taxon>Arthropoda</taxon>
        <taxon>Crustacea</taxon>
        <taxon>Multicrustacea</taxon>
        <taxon>Malacostraca</taxon>
        <taxon>Eumalacostraca</taxon>
        <taxon>Eucarida</taxon>
        <taxon>Decapoda</taxon>
        <taxon>Pleocyemata</taxon>
        <taxon>Brachyura</taxon>
        <taxon>Eubrachyura</taxon>
        <taxon>Portunoidea</taxon>
        <taxon>Portunidae</taxon>
        <taxon>Portuninae</taxon>
        <taxon>Portunus</taxon>
    </lineage>
</organism>
<evidence type="ECO:0000313" key="3">
    <source>
        <dbReference type="Proteomes" id="UP000324222"/>
    </source>
</evidence>
<dbReference type="Proteomes" id="UP000324222">
    <property type="component" value="Unassembled WGS sequence"/>
</dbReference>
<reference evidence="2 3" key="1">
    <citation type="submission" date="2019-05" db="EMBL/GenBank/DDBJ databases">
        <title>Another draft genome of Portunus trituberculatus and its Hox gene families provides insights of decapod evolution.</title>
        <authorList>
            <person name="Jeong J.-H."/>
            <person name="Song I."/>
            <person name="Kim S."/>
            <person name="Choi T."/>
            <person name="Kim D."/>
            <person name="Ryu S."/>
            <person name="Kim W."/>
        </authorList>
    </citation>
    <scope>NUCLEOTIDE SEQUENCE [LARGE SCALE GENOMIC DNA]</scope>
    <source>
        <tissue evidence="2">Muscle</tissue>
    </source>
</reference>
<name>A0A5B7KAS4_PORTR</name>
<evidence type="ECO:0000256" key="1">
    <source>
        <dbReference type="SAM" id="MobiDB-lite"/>
    </source>
</evidence>
<feature type="region of interest" description="Disordered" evidence="1">
    <location>
        <begin position="1"/>
        <end position="48"/>
    </location>
</feature>
<dbReference type="AlphaFoldDB" id="A0A5B7KAS4"/>
<dbReference type="EMBL" id="VSRR010138574">
    <property type="protein sequence ID" value="MPD03916.1"/>
    <property type="molecule type" value="Genomic_DNA"/>
</dbReference>
<evidence type="ECO:0000313" key="2">
    <source>
        <dbReference type="EMBL" id="MPD03916.1"/>
    </source>
</evidence>
<comment type="caution">
    <text evidence="2">The sequence shown here is derived from an EMBL/GenBank/DDBJ whole genome shotgun (WGS) entry which is preliminary data.</text>
</comment>
<protein>
    <submittedName>
        <fullName evidence="2">Uncharacterized protein</fullName>
    </submittedName>
</protein>
<gene>
    <name evidence="2" type="ORF">E2C01_099574</name>
</gene>
<sequence length="48" mass="5398">MRHLAPLPCLSQSFSPSAVPPSPSLTSRQQMRRPRRGLDPLEWSEPLS</sequence>
<keyword evidence="3" id="KW-1185">Reference proteome</keyword>
<proteinExistence type="predicted"/>